<gene>
    <name evidence="1" type="ORF">SLOPH_882</name>
</gene>
<dbReference type="Proteomes" id="UP000014978">
    <property type="component" value="Unassembled WGS sequence"/>
</dbReference>
<comment type="caution">
    <text evidence="1">The sequence shown here is derived from an EMBL/GenBank/DDBJ whole genome shotgun (WGS) entry which is preliminary data.</text>
</comment>
<name>S7XTA3_SPRLO</name>
<dbReference type="VEuPathDB" id="MicrosporidiaDB:SLOPH_882"/>
<evidence type="ECO:0000313" key="1">
    <source>
        <dbReference type="EMBL" id="EPR79123.1"/>
    </source>
</evidence>
<dbReference type="AlphaFoldDB" id="S7XTA3"/>
<accession>S7XTA3</accession>
<sequence>NKNDTNILSNSINNLSITNNTNNDITNKYINKLVDRLLSHKKYYELSIVEKERNNNIESIKYLILNKSYYEIIIEYEDIREEVYKYYKNNKIISNSNDICDSNNNDNNDNKVICDNDTNTYNTNTNTYNNNTNTNIDNISEICKTFITALEDTVTVRYEEIKKICKKIISYYNYHYNDGIMDDESTATSIISSNTSKSFRTKKISKYNIKFEEYMKNNNNLITLLQNIEHRMYKNIIEEINKVYKYVEEIEQYE</sequence>
<dbReference type="InParanoid" id="S7XTA3"/>
<reference evidence="2" key="1">
    <citation type="journal article" date="2013" name="PLoS Genet.">
        <title>The genome of Spraguea lophii and the basis of host-microsporidian interactions.</title>
        <authorList>
            <person name="Campbell S.E."/>
            <person name="Williams T.A."/>
            <person name="Yousuf A."/>
            <person name="Soanes D.M."/>
            <person name="Paszkiewicz K.H."/>
            <person name="Williams B.A.P."/>
        </authorList>
    </citation>
    <scope>NUCLEOTIDE SEQUENCE [LARGE SCALE GENOMIC DNA]</scope>
    <source>
        <strain evidence="2">42_110</strain>
    </source>
</reference>
<protein>
    <submittedName>
        <fullName evidence="1">Uncharacterized protein</fullName>
    </submittedName>
</protein>
<evidence type="ECO:0000313" key="2">
    <source>
        <dbReference type="Proteomes" id="UP000014978"/>
    </source>
</evidence>
<dbReference type="HOGENOM" id="CLU_1096503_0_0_1"/>
<keyword evidence="2" id="KW-1185">Reference proteome</keyword>
<proteinExistence type="predicted"/>
<dbReference type="EMBL" id="ATCN01000394">
    <property type="protein sequence ID" value="EPR79123.1"/>
    <property type="molecule type" value="Genomic_DNA"/>
</dbReference>
<feature type="non-terminal residue" evidence="1">
    <location>
        <position position="1"/>
    </location>
</feature>
<organism evidence="1 2">
    <name type="scientific">Spraguea lophii (strain 42_110)</name>
    <name type="common">Microsporidian parasite</name>
    <dbReference type="NCBI Taxonomy" id="1358809"/>
    <lineage>
        <taxon>Eukaryota</taxon>
        <taxon>Fungi</taxon>
        <taxon>Fungi incertae sedis</taxon>
        <taxon>Microsporidia</taxon>
        <taxon>Spragueidae</taxon>
        <taxon>Spraguea</taxon>
    </lineage>
</organism>